<proteinExistence type="predicted"/>
<dbReference type="InterPro" id="IPR005180">
    <property type="entry name" value="DUF302"/>
</dbReference>
<sequence length="164" mass="16962">MVRPLAQLKRLGASLLLAATLAAPVAAGIPAREGWAIHASTKDYQTLLADLKAAVKAQNMGVVTEAGPTGAAAARGITIPGNRVVGVFANDYAVQILELSTAAMIEAPIRFYVTEEGDGTATLSYKTPSHVFAPYVPEAGEKLSAVATRLDAVFSAIATAALRE</sequence>
<dbReference type="Pfam" id="PF03625">
    <property type="entry name" value="DUF302"/>
    <property type="match status" value="1"/>
</dbReference>
<name>A0A1B1A182_9RHOB</name>
<protein>
    <recommendedName>
        <fullName evidence="2">DUF302 domain-containing protein</fullName>
    </recommendedName>
</protein>
<evidence type="ECO:0000256" key="1">
    <source>
        <dbReference type="SAM" id="SignalP"/>
    </source>
</evidence>
<accession>A0A1B1A182</accession>
<dbReference type="PANTHER" id="PTHR38342:SF2">
    <property type="entry name" value="INNER MEMBRANE OR EXPORTED"/>
    <property type="match status" value="1"/>
</dbReference>
<dbReference type="STRING" id="1265309.K529_005935"/>
<dbReference type="AlphaFoldDB" id="A0A1B1A182"/>
<gene>
    <name evidence="3" type="ORF">K529_005935</name>
</gene>
<keyword evidence="1" id="KW-0732">Signal</keyword>
<dbReference type="PANTHER" id="PTHR38342">
    <property type="entry name" value="SLR5037 PROTEIN"/>
    <property type="match status" value="1"/>
</dbReference>
<feature type="chain" id="PRO_5008518290" description="DUF302 domain-containing protein" evidence="1">
    <location>
        <begin position="28"/>
        <end position="164"/>
    </location>
</feature>
<dbReference type="InterPro" id="IPR035923">
    <property type="entry name" value="TT1751-like_sf"/>
</dbReference>
<dbReference type="EMBL" id="CP015230">
    <property type="protein sequence ID" value="ANP40301.1"/>
    <property type="molecule type" value="Genomic_DNA"/>
</dbReference>
<dbReference type="Gene3D" id="3.30.310.70">
    <property type="entry name" value="TT1751-like domain"/>
    <property type="match status" value="1"/>
</dbReference>
<reference evidence="3 4" key="1">
    <citation type="journal article" date="2016" name="ISME J.">
        <title>Global occurrence and heterogeneity of the Roseobacter-clade species Ruegeria mobilis.</title>
        <authorList>
            <person name="Sonnenschein E."/>
            <person name="Gram L."/>
        </authorList>
    </citation>
    <scope>NUCLEOTIDE SEQUENCE [LARGE SCALE GENOMIC DNA]</scope>
    <source>
        <strain evidence="3 4">F1926</strain>
    </source>
</reference>
<evidence type="ECO:0000313" key="4">
    <source>
        <dbReference type="Proteomes" id="UP000013243"/>
    </source>
</evidence>
<feature type="domain" description="DUF302" evidence="2">
    <location>
        <begin position="71"/>
        <end position="128"/>
    </location>
</feature>
<evidence type="ECO:0000259" key="2">
    <source>
        <dbReference type="Pfam" id="PF03625"/>
    </source>
</evidence>
<dbReference type="SUPFAM" id="SSF103247">
    <property type="entry name" value="TT1751-like"/>
    <property type="match status" value="1"/>
</dbReference>
<organism evidence="3 4">
    <name type="scientific">Tritonibacter mobilis F1926</name>
    <dbReference type="NCBI Taxonomy" id="1265309"/>
    <lineage>
        <taxon>Bacteria</taxon>
        <taxon>Pseudomonadati</taxon>
        <taxon>Pseudomonadota</taxon>
        <taxon>Alphaproteobacteria</taxon>
        <taxon>Rhodobacterales</taxon>
        <taxon>Paracoccaceae</taxon>
        <taxon>Tritonibacter</taxon>
    </lineage>
</organism>
<evidence type="ECO:0000313" key="3">
    <source>
        <dbReference type="EMBL" id="ANP40301.1"/>
    </source>
</evidence>
<dbReference type="GeneID" id="28249353"/>
<feature type="signal peptide" evidence="1">
    <location>
        <begin position="1"/>
        <end position="27"/>
    </location>
</feature>
<dbReference type="CDD" id="cd14797">
    <property type="entry name" value="DUF302"/>
    <property type="match status" value="1"/>
</dbReference>
<dbReference type="RefSeq" id="WP_005639720.1">
    <property type="nucleotide sequence ID" value="NZ_CP015230.1"/>
</dbReference>
<dbReference type="Proteomes" id="UP000013243">
    <property type="component" value="Chromosome"/>
</dbReference>
<dbReference type="KEGG" id="rmb:K529_005935"/>
<dbReference type="OrthoDB" id="5783872at2"/>